<feature type="binding site" evidence="20">
    <location>
        <position position="276"/>
    </location>
    <ligand>
        <name>GTP</name>
        <dbReference type="ChEBI" id="CHEBI:37565"/>
    </ligand>
</feature>
<feature type="region of interest" description="GTP cyclohydrolase II" evidence="20">
    <location>
        <begin position="205"/>
        <end position="404"/>
    </location>
</feature>
<dbReference type="NCBIfam" id="TIGR00506">
    <property type="entry name" value="ribB"/>
    <property type="match status" value="1"/>
</dbReference>
<dbReference type="Gene3D" id="3.90.870.10">
    <property type="entry name" value="DHBP synthase"/>
    <property type="match status" value="1"/>
</dbReference>
<dbReference type="EC" id="4.1.99.12" evidence="20"/>
<feature type="binding site" evidence="20">
    <location>
        <position position="260"/>
    </location>
    <ligand>
        <name>Zn(2+)</name>
        <dbReference type="ChEBI" id="CHEBI:29105"/>
        <note>catalytic</note>
    </ligand>
</feature>
<dbReference type="GO" id="GO:0005829">
    <property type="term" value="C:cytosol"/>
    <property type="evidence" value="ECO:0007669"/>
    <property type="project" value="TreeGrafter"/>
</dbReference>
<feature type="binding site" evidence="20">
    <location>
        <begin position="30"/>
        <end position="31"/>
    </location>
    <ligand>
        <name>D-ribulose 5-phosphate</name>
        <dbReference type="ChEBI" id="CHEBI:58121"/>
    </ligand>
</feature>
<dbReference type="GO" id="GO:0000287">
    <property type="term" value="F:magnesium ion binding"/>
    <property type="evidence" value="ECO:0007669"/>
    <property type="project" value="UniProtKB-UniRule"/>
</dbReference>
<dbReference type="PANTHER" id="PTHR21327">
    <property type="entry name" value="GTP CYCLOHYDROLASE II-RELATED"/>
    <property type="match status" value="1"/>
</dbReference>
<evidence type="ECO:0000313" key="22">
    <source>
        <dbReference type="EMBL" id="OKZ10221.1"/>
    </source>
</evidence>
<dbReference type="GO" id="GO:0008270">
    <property type="term" value="F:zinc ion binding"/>
    <property type="evidence" value="ECO:0007669"/>
    <property type="project" value="UniProtKB-UniRule"/>
</dbReference>
<proteinExistence type="inferred from homology"/>
<dbReference type="GO" id="GO:0009231">
    <property type="term" value="P:riboflavin biosynthetic process"/>
    <property type="evidence" value="ECO:0007669"/>
    <property type="project" value="UniProtKB-UniRule"/>
</dbReference>
<evidence type="ECO:0000256" key="15">
    <source>
        <dbReference type="ARBA" id="ARBA00023211"/>
    </source>
</evidence>
<comment type="similarity">
    <text evidence="7 20">In the C-terminal section; belongs to the GTP cyclohydrolase II family.</text>
</comment>
<reference evidence="27 28" key="2">
    <citation type="submission" date="2018-08" db="EMBL/GenBank/DDBJ databases">
        <title>A genome reference for cultivated species of the human gut microbiota.</title>
        <authorList>
            <person name="Zou Y."/>
            <person name="Xue W."/>
            <person name="Luo G."/>
        </authorList>
    </citation>
    <scope>NUCLEOTIDE SEQUENCE [LARGE SCALE GENOMIC DNA]</scope>
    <source>
        <strain evidence="25 28">AF39-11</strain>
        <strain evidence="24 29">AM17-44</strain>
        <strain evidence="23 27">AM23-23</strain>
    </source>
</reference>
<feature type="binding site" evidence="20">
    <location>
        <begin position="143"/>
        <end position="147"/>
    </location>
    <ligand>
        <name>D-ribulose 5-phosphate</name>
        <dbReference type="ChEBI" id="CHEBI:58121"/>
    </ligand>
</feature>
<feature type="domain" description="GTP cyclohydrolase II" evidence="21">
    <location>
        <begin position="213"/>
        <end position="376"/>
    </location>
</feature>
<evidence type="ECO:0000313" key="27">
    <source>
        <dbReference type="Proteomes" id="UP000283485"/>
    </source>
</evidence>
<dbReference type="Proteomes" id="UP000284998">
    <property type="component" value="Unassembled WGS sequence"/>
</dbReference>
<dbReference type="Proteomes" id="UP000186685">
    <property type="component" value="Unassembled WGS sequence"/>
</dbReference>
<feature type="binding site" evidence="20">
    <location>
        <position position="273"/>
    </location>
    <ligand>
        <name>Zn(2+)</name>
        <dbReference type="ChEBI" id="CHEBI:29105"/>
        <note>catalytic</note>
    </ligand>
</feature>
<dbReference type="FunFam" id="3.40.50.10990:FF:000001">
    <property type="entry name" value="Riboflavin biosynthesis protein RibBA"/>
    <property type="match status" value="1"/>
</dbReference>
<protein>
    <recommendedName>
        <fullName evidence="20">Riboflavin biosynthesis protein RibBA</fullName>
    </recommendedName>
    <domain>
        <recommendedName>
            <fullName evidence="20">3,4-dihydroxy-2-butanone 4-phosphate synthase</fullName>
            <shortName evidence="20">DHBP synthase</shortName>
            <ecNumber evidence="20">4.1.99.12</ecNumber>
        </recommendedName>
    </domain>
    <domain>
        <recommendedName>
            <fullName evidence="20">GTP cyclohydrolase-2</fullName>
            <ecNumber evidence="20">3.5.4.25</ecNumber>
        </recommendedName>
        <alternativeName>
            <fullName evidence="20">GTP cyclohydrolase II</fullName>
        </alternativeName>
    </domain>
</protein>
<evidence type="ECO:0000256" key="18">
    <source>
        <dbReference type="ARBA" id="ARBA00043932"/>
    </source>
</evidence>
<dbReference type="HAMAP" id="MF_00180">
    <property type="entry name" value="RibB"/>
    <property type="match status" value="1"/>
</dbReference>
<gene>
    <name evidence="20" type="primary">ribBA</name>
    <name evidence="22" type="ORF">BHV76_07045</name>
    <name evidence="25" type="ORF">DW035_02470</name>
    <name evidence="24" type="ORF">DW204_06495</name>
    <name evidence="23" type="ORF">DW653_16030</name>
</gene>
<feature type="binding site" evidence="20">
    <location>
        <position position="146"/>
    </location>
    <ligand>
        <name>Mg(2+)</name>
        <dbReference type="ChEBI" id="CHEBI:18420"/>
        <label>2</label>
    </ligand>
</feature>
<feature type="binding site" evidence="20">
    <location>
        <position position="360"/>
    </location>
    <ligand>
        <name>GTP</name>
        <dbReference type="ChEBI" id="CHEBI:37565"/>
    </ligand>
</feature>
<sequence length="404" mass="44951">MEKIKLNTIEEAIEDFRKGEFVIIVDDEDRENEGDLVVAAELITPEKVNFMLKHARGVLCAPITISRCEELDLPHQVSNNTSVLGTPFTVTIDKLEGCTTGVSAADRAATIRALADPTSKPETFGRPGHVNPLYAQEKGVLRRAGHTEACVDMARLAGLYPAAALMEVMNEDGTMARLPELKKMADEYGFKLISIADLIAYRLKQESLVEKGVEVDMPTEHGHFRLIPFRQKSNGLEHVALIKGTFSEDEPVLVRVHSSCATGDIFGSMRCDCGDQLHKAMEQIEKEGKGAIIYLNQEGRGIGLMEKMKAYKLQEEGMDTVDANICLGHQADERDYGVGAQILREIGIHKMRLLTNNPVKRVGLEAYGLEIVENVPIEVTPNPYNERYLHTKKERMGHTLHFNK</sequence>
<dbReference type="SUPFAM" id="SSF142695">
    <property type="entry name" value="RibA-like"/>
    <property type="match status" value="1"/>
</dbReference>
<feature type="site" description="Essential for DHBP synthase activity" evidence="20">
    <location>
        <position position="129"/>
    </location>
</feature>
<evidence type="ECO:0000313" key="24">
    <source>
        <dbReference type="EMBL" id="RHH45974.1"/>
    </source>
</evidence>
<name>A0A1Q6GFZ5_9BACT</name>
<comment type="cofactor">
    <cofactor evidence="2">
        <name>Mn(2+)</name>
        <dbReference type="ChEBI" id="CHEBI:29035"/>
    </cofactor>
</comment>
<evidence type="ECO:0000256" key="7">
    <source>
        <dbReference type="ARBA" id="ARBA00008976"/>
    </source>
</evidence>
<dbReference type="InterPro" id="IPR000422">
    <property type="entry name" value="DHBP_synthase_RibB"/>
</dbReference>
<evidence type="ECO:0000256" key="8">
    <source>
        <dbReference type="ARBA" id="ARBA00022619"/>
    </source>
</evidence>
<evidence type="ECO:0000256" key="2">
    <source>
        <dbReference type="ARBA" id="ARBA00001936"/>
    </source>
</evidence>
<dbReference type="HAMAP" id="MF_00179">
    <property type="entry name" value="RibA"/>
    <property type="match status" value="1"/>
</dbReference>
<evidence type="ECO:0000256" key="13">
    <source>
        <dbReference type="ARBA" id="ARBA00022842"/>
    </source>
</evidence>
<dbReference type="GO" id="GO:0003935">
    <property type="term" value="F:GTP cyclohydrolase II activity"/>
    <property type="evidence" value="ECO:0007669"/>
    <property type="project" value="UniProtKB-UniRule"/>
</dbReference>
<feature type="binding site" evidence="20">
    <location>
        <begin position="298"/>
        <end position="300"/>
    </location>
    <ligand>
        <name>GTP</name>
        <dbReference type="ChEBI" id="CHEBI:37565"/>
    </ligand>
</feature>
<comment type="pathway">
    <text evidence="5 20">Cofactor biosynthesis; riboflavin biosynthesis; 2-hydroxy-3-oxobutyl phosphate from D-ribulose 5-phosphate: step 1/1.</text>
</comment>
<evidence type="ECO:0000313" key="26">
    <source>
        <dbReference type="Proteomes" id="UP000186685"/>
    </source>
</evidence>
<dbReference type="EMBL" id="MNQR01000020">
    <property type="protein sequence ID" value="OKZ10221.1"/>
    <property type="molecule type" value="Genomic_DNA"/>
</dbReference>
<evidence type="ECO:0000256" key="6">
    <source>
        <dbReference type="ARBA" id="ARBA00005520"/>
    </source>
</evidence>
<feature type="active site" description="Proton acceptor; for GTP cyclohydrolase activity" evidence="20">
    <location>
        <position position="332"/>
    </location>
</feature>
<dbReference type="InterPro" id="IPR036144">
    <property type="entry name" value="RibA-like_sf"/>
</dbReference>
<dbReference type="SUPFAM" id="SSF55821">
    <property type="entry name" value="YrdC/RibB"/>
    <property type="match status" value="1"/>
</dbReference>
<dbReference type="Proteomes" id="UP000284916">
    <property type="component" value="Unassembled WGS sequence"/>
</dbReference>
<dbReference type="NCBIfam" id="NF006803">
    <property type="entry name" value="PRK09311.1"/>
    <property type="match status" value="1"/>
</dbReference>
<evidence type="ECO:0000256" key="10">
    <source>
        <dbReference type="ARBA" id="ARBA00022741"/>
    </source>
</evidence>
<comment type="function">
    <text evidence="18 20">Catalyzes the conversion of GTP to 2,5-diamino-6-ribosylamino-4(3H)-pyrimidinone 5'-phosphate (DARP), formate and pyrophosphate.</text>
</comment>
<comment type="cofactor">
    <cofactor evidence="20">
        <name>Mg(2+)</name>
        <dbReference type="ChEBI" id="CHEBI:18420"/>
    </cofactor>
    <cofactor evidence="20">
        <name>Mn(2+)</name>
        <dbReference type="ChEBI" id="CHEBI:29035"/>
    </cofactor>
    <text evidence="20">Binds 2 divalent metal cations per subunit. Magnesium or manganese.</text>
</comment>
<comment type="pathway">
    <text evidence="4 20">Cofactor biosynthesis; riboflavin biosynthesis; 5-amino-6-(D-ribitylamino)uracil from GTP: step 1/4.</text>
</comment>
<feature type="binding site" evidence="20">
    <location>
        <begin position="255"/>
        <end position="259"/>
    </location>
    <ligand>
        <name>GTP</name>
        <dbReference type="ChEBI" id="CHEBI:37565"/>
    </ligand>
</feature>
<evidence type="ECO:0000256" key="5">
    <source>
        <dbReference type="ARBA" id="ARBA00004904"/>
    </source>
</evidence>
<comment type="cofactor">
    <cofactor evidence="20">
        <name>Zn(2+)</name>
        <dbReference type="ChEBI" id="CHEBI:29105"/>
    </cofactor>
    <text evidence="20">Binds 1 zinc ion per subunit.</text>
</comment>
<reference evidence="22 26" key="1">
    <citation type="journal article" date="2016" name="Nat. Biotechnol.">
        <title>Measurement of bacterial replication rates in microbial communities.</title>
        <authorList>
            <person name="Brown C.T."/>
            <person name="Olm M.R."/>
            <person name="Thomas B.C."/>
            <person name="Banfield J.F."/>
        </authorList>
    </citation>
    <scope>NUCLEOTIDE SEQUENCE [LARGE SCALE GENOMIC DNA]</scope>
    <source>
        <strain evidence="22">45_130</strain>
    </source>
</reference>
<dbReference type="InterPro" id="IPR017945">
    <property type="entry name" value="DHBP_synth_RibB-like_a/b_dom"/>
</dbReference>
<keyword evidence="8 20" id="KW-0686">Riboflavin biosynthesis</keyword>
<comment type="catalytic activity">
    <reaction evidence="1 20">
        <text>D-ribulose 5-phosphate = (2S)-2-hydroxy-3-oxobutyl phosphate + formate + H(+)</text>
        <dbReference type="Rhea" id="RHEA:18457"/>
        <dbReference type="ChEBI" id="CHEBI:15378"/>
        <dbReference type="ChEBI" id="CHEBI:15740"/>
        <dbReference type="ChEBI" id="CHEBI:58121"/>
        <dbReference type="ChEBI" id="CHEBI:58830"/>
        <dbReference type="EC" id="4.1.99.12"/>
    </reaction>
</comment>
<dbReference type="InterPro" id="IPR032677">
    <property type="entry name" value="GTP_cyclohydro_II"/>
</dbReference>
<feature type="binding site" evidence="20">
    <location>
        <position position="31"/>
    </location>
    <ligand>
        <name>Mg(2+)</name>
        <dbReference type="ChEBI" id="CHEBI:18420"/>
        <label>2</label>
    </ligand>
</feature>
<comment type="similarity">
    <text evidence="6 20">In the N-terminal section; belongs to the DHBP synthase family.</text>
</comment>
<evidence type="ECO:0000313" key="28">
    <source>
        <dbReference type="Proteomes" id="UP000284916"/>
    </source>
</evidence>
<dbReference type="Pfam" id="PF00926">
    <property type="entry name" value="DHBP_synthase"/>
    <property type="match status" value="1"/>
</dbReference>
<keyword evidence="15 20" id="KW-0464">Manganese</keyword>
<dbReference type="EC" id="3.5.4.25" evidence="20"/>
<evidence type="ECO:0000256" key="11">
    <source>
        <dbReference type="ARBA" id="ARBA00022801"/>
    </source>
</evidence>
<feature type="binding site" evidence="20">
    <location>
        <position position="320"/>
    </location>
    <ligand>
        <name>GTP</name>
        <dbReference type="ChEBI" id="CHEBI:37565"/>
    </ligand>
</feature>
<feature type="site" description="Essential for DHBP synthase activity" evidence="20">
    <location>
        <position position="167"/>
    </location>
</feature>
<dbReference type="GO" id="GO:0005525">
    <property type="term" value="F:GTP binding"/>
    <property type="evidence" value="ECO:0007669"/>
    <property type="project" value="UniProtKB-KW"/>
</dbReference>
<keyword evidence="9 20" id="KW-0479">Metal-binding</keyword>
<dbReference type="UniPathway" id="UPA00275">
    <property type="reaction ID" value="UER00399"/>
</dbReference>
<dbReference type="CDD" id="cd00641">
    <property type="entry name" value="GTP_cyclohydro2"/>
    <property type="match status" value="1"/>
</dbReference>
<evidence type="ECO:0000313" key="29">
    <source>
        <dbReference type="Proteomes" id="UP000284998"/>
    </source>
</evidence>
<evidence type="ECO:0000256" key="3">
    <source>
        <dbReference type="ARBA" id="ARBA00002284"/>
    </source>
</evidence>
<evidence type="ECO:0000313" key="25">
    <source>
        <dbReference type="EMBL" id="RHL18317.1"/>
    </source>
</evidence>
<keyword evidence="16 20" id="KW-0456">Lyase</keyword>
<keyword evidence="17 20" id="KW-0511">Multifunctional enzyme</keyword>
<evidence type="ECO:0000259" key="21">
    <source>
        <dbReference type="Pfam" id="PF00925"/>
    </source>
</evidence>
<organism evidence="24 29">
    <name type="scientific">Phocaeicola plebeius</name>
    <dbReference type="NCBI Taxonomy" id="310297"/>
    <lineage>
        <taxon>Bacteria</taxon>
        <taxon>Pseudomonadati</taxon>
        <taxon>Bacteroidota</taxon>
        <taxon>Bacteroidia</taxon>
        <taxon>Bacteroidales</taxon>
        <taxon>Bacteroidaceae</taxon>
        <taxon>Phocaeicola</taxon>
    </lineage>
</organism>
<dbReference type="EMBL" id="QROI01000003">
    <property type="protein sequence ID" value="RHL18317.1"/>
    <property type="molecule type" value="Genomic_DNA"/>
</dbReference>
<comment type="caution">
    <text evidence="24">The sequence shown here is derived from an EMBL/GenBank/DDBJ whole genome shotgun (WGS) entry which is preliminary data.</text>
</comment>
<keyword evidence="13 20" id="KW-0460">Magnesium</keyword>
<evidence type="ECO:0000256" key="14">
    <source>
        <dbReference type="ARBA" id="ARBA00023134"/>
    </source>
</evidence>
<dbReference type="PANTHER" id="PTHR21327:SF18">
    <property type="entry name" value="3,4-DIHYDROXY-2-BUTANONE 4-PHOSPHATE SYNTHASE"/>
    <property type="match status" value="1"/>
</dbReference>
<keyword evidence="11 20" id="KW-0378">Hydrolase</keyword>
<dbReference type="FunFam" id="3.90.870.10:FF:000001">
    <property type="entry name" value="Riboflavin biosynthesis protein RibBA"/>
    <property type="match status" value="1"/>
</dbReference>
<comment type="catalytic activity">
    <reaction evidence="19 20">
        <text>GTP + 4 H2O = 2,5-diamino-6-hydroxy-4-(5-phosphoribosylamino)-pyrimidine + formate + 2 phosphate + 3 H(+)</text>
        <dbReference type="Rhea" id="RHEA:23704"/>
        <dbReference type="ChEBI" id="CHEBI:15377"/>
        <dbReference type="ChEBI" id="CHEBI:15378"/>
        <dbReference type="ChEBI" id="CHEBI:15740"/>
        <dbReference type="ChEBI" id="CHEBI:37565"/>
        <dbReference type="ChEBI" id="CHEBI:43474"/>
        <dbReference type="ChEBI" id="CHEBI:58614"/>
        <dbReference type="EC" id="3.5.4.25"/>
    </reaction>
</comment>
<evidence type="ECO:0000313" key="23">
    <source>
        <dbReference type="EMBL" id="RHF84762.1"/>
    </source>
</evidence>
<comment type="function">
    <text evidence="3 20">Catalyzes the conversion of D-ribulose 5-phosphate to formate and 3,4-dihydroxy-2-butanone 4-phosphate.</text>
</comment>
<dbReference type="NCBIfam" id="NF001591">
    <property type="entry name" value="PRK00393.1"/>
    <property type="match status" value="1"/>
</dbReference>
<keyword evidence="14 20" id="KW-0342">GTP-binding</keyword>
<evidence type="ECO:0000256" key="19">
    <source>
        <dbReference type="ARBA" id="ARBA00049295"/>
    </source>
</evidence>
<evidence type="ECO:0000256" key="9">
    <source>
        <dbReference type="ARBA" id="ARBA00022723"/>
    </source>
</evidence>
<dbReference type="InterPro" id="IPR000926">
    <property type="entry name" value="RibA"/>
</dbReference>
<feature type="binding site" evidence="20">
    <location>
        <position position="35"/>
    </location>
    <ligand>
        <name>D-ribulose 5-phosphate</name>
        <dbReference type="ChEBI" id="CHEBI:58121"/>
    </ligand>
</feature>
<feature type="binding site" evidence="20">
    <location>
        <position position="31"/>
    </location>
    <ligand>
        <name>Mg(2+)</name>
        <dbReference type="ChEBI" id="CHEBI:18420"/>
        <label>1</label>
    </ligand>
</feature>
<dbReference type="NCBIfam" id="TIGR00505">
    <property type="entry name" value="ribA"/>
    <property type="match status" value="1"/>
</dbReference>
<dbReference type="Proteomes" id="UP000283485">
    <property type="component" value="Unassembled WGS sequence"/>
</dbReference>
<dbReference type="AlphaFoldDB" id="A0A1Q6GFZ5"/>
<evidence type="ECO:0000256" key="4">
    <source>
        <dbReference type="ARBA" id="ARBA00004853"/>
    </source>
</evidence>
<evidence type="ECO:0000256" key="16">
    <source>
        <dbReference type="ARBA" id="ARBA00023239"/>
    </source>
</evidence>
<feature type="binding site" evidence="20">
    <location>
        <position position="355"/>
    </location>
    <ligand>
        <name>GTP</name>
        <dbReference type="ChEBI" id="CHEBI:37565"/>
    </ligand>
</feature>
<evidence type="ECO:0000256" key="1">
    <source>
        <dbReference type="ARBA" id="ARBA00000141"/>
    </source>
</evidence>
<dbReference type="GO" id="GO:0030145">
    <property type="term" value="F:manganese ion binding"/>
    <property type="evidence" value="ECO:0007669"/>
    <property type="project" value="UniProtKB-UniRule"/>
</dbReference>
<keyword evidence="12 20" id="KW-0862">Zinc</keyword>
<evidence type="ECO:0000256" key="17">
    <source>
        <dbReference type="ARBA" id="ARBA00023268"/>
    </source>
</evidence>
<accession>A0A1Q6GFZ5</accession>
<dbReference type="GO" id="GO:0008686">
    <property type="term" value="F:3,4-dihydroxy-2-butanone-4-phosphate synthase activity"/>
    <property type="evidence" value="ECO:0007669"/>
    <property type="project" value="UniProtKB-UniRule"/>
</dbReference>
<dbReference type="InterPro" id="IPR016299">
    <property type="entry name" value="Riboflavin_synth_RibBA"/>
</dbReference>
<feature type="binding site" evidence="20">
    <location>
        <position position="271"/>
    </location>
    <ligand>
        <name>Zn(2+)</name>
        <dbReference type="ChEBI" id="CHEBI:29105"/>
        <note>catalytic</note>
    </ligand>
</feature>
<evidence type="ECO:0000256" key="20">
    <source>
        <dbReference type="HAMAP-Rule" id="MF_01283"/>
    </source>
</evidence>
<feature type="binding site" evidence="20">
    <location>
        <position position="167"/>
    </location>
    <ligand>
        <name>D-ribulose 5-phosphate</name>
        <dbReference type="ChEBI" id="CHEBI:58121"/>
    </ligand>
</feature>
<feature type="active site" description="Nucleophile; for GTP cyclohydrolase activity" evidence="20">
    <location>
        <position position="334"/>
    </location>
</feature>
<evidence type="ECO:0000256" key="12">
    <source>
        <dbReference type="ARBA" id="ARBA00022833"/>
    </source>
</evidence>
<feature type="region of interest" description="DHBP synthase" evidence="20">
    <location>
        <begin position="1"/>
        <end position="204"/>
    </location>
</feature>
<dbReference type="EMBL" id="QRHQ01000055">
    <property type="protein sequence ID" value="RHF84762.1"/>
    <property type="molecule type" value="Genomic_DNA"/>
</dbReference>
<dbReference type="HAMAP" id="MF_01283">
    <property type="entry name" value="RibBA"/>
    <property type="match status" value="1"/>
</dbReference>
<dbReference type="Pfam" id="PF00925">
    <property type="entry name" value="GTP_cyclohydro2"/>
    <property type="match status" value="1"/>
</dbReference>
<dbReference type="PIRSF" id="PIRSF001259">
    <property type="entry name" value="RibA"/>
    <property type="match status" value="1"/>
</dbReference>
<dbReference type="Gene3D" id="3.40.50.10990">
    <property type="entry name" value="GTP cyclohydrolase II"/>
    <property type="match status" value="1"/>
</dbReference>
<dbReference type="RefSeq" id="WP_022052480.1">
    <property type="nucleotide sequence ID" value="NZ_CALUFF010000012.1"/>
</dbReference>
<keyword evidence="10 20" id="KW-0547">Nucleotide-binding</keyword>
<dbReference type="EMBL" id="QRJS01000012">
    <property type="protein sequence ID" value="RHH45974.1"/>
    <property type="molecule type" value="Genomic_DNA"/>
</dbReference>